<proteinExistence type="predicted"/>
<keyword evidence="1" id="KW-0812">Transmembrane</keyword>
<evidence type="ECO:0008006" key="4">
    <source>
        <dbReference type="Google" id="ProtNLM"/>
    </source>
</evidence>
<dbReference type="AlphaFoldDB" id="A0A430AMC4"/>
<organism evidence="2 3">
    <name type="scientific">Vagococcus acidifermentans</name>
    <dbReference type="NCBI Taxonomy" id="564710"/>
    <lineage>
        <taxon>Bacteria</taxon>
        <taxon>Bacillati</taxon>
        <taxon>Bacillota</taxon>
        <taxon>Bacilli</taxon>
        <taxon>Lactobacillales</taxon>
        <taxon>Enterococcaceae</taxon>
        <taxon>Vagococcus</taxon>
    </lineage>
</organism>
<keyword evidence="1" id="KW-1133">Transmembrane helix</keyword>
<keyword evidence="3" id="KW-1185">Reference proteome</keyword>
<feature type="transmembrane region" description="Helical" evidence="1">
    <location>
        <begin position="258"/>
        <end position="286"/>
    </location>
</feature>
<feature type="transmembrane region" description="Helical" evidence="1">
    <location>
        <begin position="209"/>
        <end position="238"/>
    </location>
</feature>
<comment type="caution">
    <text evidence="2">The sequence shown here is derived from an EMBL/GenBank/DDBJ whole genome shotgun (WGS) entry which is preliminary data.</text>
</comment>
<evidence type="ECO:0000313" key="3">
    <source>
        <dbReference type="Proteomes" id="UP000286773"/>
    </source>
</evidence>
<evidence type="ECO:0000313" key="2">
    <source>
        <dbReference type="EMBL" id="RSU09249.1"/>
    </source>
</evidence>
<feature type="transmembrane region" description="Helical" evidence="1">
    <location>
        <begin position="20"/>
        <end position="37"/>
    </location>
</feature>
<evidence type="ECO:0000256" key="1">
    <source>
        <dbReference type="SAM" id="Phobius"/>
    </source>
</evidence>
<reference evidence="2 3" key="1">
    <citation type="submission" date="2017-05" db="EMBL/GenBank/DDBJ databases">
        <title>Vagococcus spp. assemblies.</title>
        <authorList>
            <person name="Gulvik C.A."/>
        </authorList>
    </citation>
    <scope>NUCLEOTIDE SEQUENCE [LARGE SCALE GENOMIC DNA]</scope>
    <source>
        <strain evidence="2 3">LMG 24798</strain>
    </source>
</reference>
<dbReference type="Proteomes" id="UP000286773">
    <property type="component" value="Unassembled WGS sequence"/>
</dbReference>
<accession>A0A430AMC4</accession>
<gene>
    <name evidence="2" type="ORF">CBF27_13210</name>
</gene>
<name>A0A430AMC4_9ENTE</name>
<dbReference type="EMBL" id="NGKC01000021">
    <property type="protein sequence ID" value="RSU09249.1"/>
    <property type="molecule type" value="Genomic_DNA"/>
</dbReference>
<keyword evidence="1" id="KW-0472">Membrane</keyword>
<sequence length="296" mass="34714">MLNYFKTLVLINRKEPKFKLLFIFIIFLTFFSLITVLKTKADFLFEEIRSERQAVETILSNFKNMDLNSEEAQSDAMYLNLVQQLDLLARQEQAILFENPPLFKESALELTKVRKKVYQMPDYSKYQDYLPTESENFLDETFYQKVNNNHFKIYTKEDNLVLALAHLLALLSLLWLPLVTILCSDILVEETKHQSLTQGFPFSALEKMLMKIVFLATTFSFVLCLVPFIMLILTFFYPLGNLDYPQPVYLFSYQTVSFWQYGLLIFGYLLLVLLFVLLTSLLVNFLTKNSQVHNLV</sequence>
<protein>
    <recommendedName>
        <fullName evidence="4">ABC transporter permease</fullName>
    </recommendedName>
</protein>
<feature type="transmembrane region" description="Helical" evidence="1">
    <location>
        <begin position="160"/>
        <end position="188"/>
    </location>
</feature>
<dbReference type="RefSeq" id="WP_170175123.1">
    <property type="nucleotide sequence ID" value="NZ_NGKC01000021.1"/>
</dbReference>